<evidence type="ECO:0000259" key="8">
    <source>
        <dbReference type="Pfam" id="PF22638"/>
    </source>
</evidence>
<dbReference type="RefSeq" id="WP_062453794.1">
    <property type="nucleotide sequence ID" value="NZ_JACHBU010000002.1"/>
</dbReference>
<dbReference type="SUPFAM" id="SSF64518">
    <property type="entry name" value="Phase 1 flagellin"/>
    <property type="match status" value="1"/>
</dbReference>
<feature type="domain" description="Flagellar basal-body/hook protein C-terminal" evidence="7">
    <location>
        <begin position="435"/>
        <end position="475"/>
    </location>
</feature>
<evidence type="ECO:0000256" key="1">
    <source>
        <dbReference type="ARBA" id="ARBA00004365"/>
    </source>
</evidence>
<dbReference type="AlphaFoldDB" id="A0A7X0JID6"/>
<dbReference type="GO" id="GO:0005576">
    <property type="term" value="C:extracellular region"/>
    <property type="evidence" value="ECO:0007669"/>
    <property type="project" value="UniProtKB-SubCell"/>
</dbReference>
<accession>A0A7X0JID6</accession>
<evidence type="ECO:0000256" key="2">
    <source>
        <dbReference type="ARBA" id="ARBA00004613"/>
    </source>
</evidence>
<dbReference type="EMBL" id="JACHBU010000002">
    <property type="protein sequence ID" value="MBB6507714.1"/>
    <property type="molecule type" value="Genomic_DNA"/>
</dbReference>
<gene>
    <name evidence="9" type="ORF">F4695_001046</name>
</gene>
<evidence type="ECO:0000259" key="7">
    <source>
        <dbReference type="Pfam" id="PF06429"/>
    </source>
</evidence>
<dbReference type="InterPro" id="IPR002371">
    <property type="entry name" value="FlgK"/>
</dbReference>
<dbReference type="GO" id="GO:0009424">
    <property type="term" value="C:bacterial-type flagellum hook"/>
    <property type="evidence" value="ECO:0007669"/>
    <property type="project" value="InterPro"/>
</dbReference>
<comment type="subcellular location">
    <subcellularLocation>
        <location evidence="1">Bacterial flagellum</location>
    </subcellularLocation>
    <subcellularLocation>
        <location evidence="2">Secreted</location>
    </subcellularLocation>
</comment>
<dbReference type="GO" id="GO:0044780">
    <property type="term" value="P:bacterial-type flagellum assembly"/>
    <property type="evidence" value="ECO:0007669"/>
    <property type="project" value="InterPro"/>
</dbReference>
<dbReference type="Pfam" id="PF22638">
    <property type="entry name" value="FlgK_D1"/>
    <property type="match status" value="1"/>
</dbReference>
<keyword evidence="6" id="KW-0975">Bacterial flagellum</keyword>
<keyword evidence="10" id="KW-1185">Reference proteome</keyword>
<keyword evidence="9" id="KW-0966">Cell projection</keyword>
<keyword evidence="9" id="KW-0969">Cilium</keyword>
<evidence type="ECO:0000313" key="10">
    <source>
        <dbReference type="Proteomes" id="UP000585437"/>
    </source>
</evidence>
<evidence type="ECO:0000256" key="3">
    <source>
        <dbReference type="ARBA" id="ARBA00009677"/>
    </source>
</evidence>
<proteinExistence type="inferred from homology"/>
<name>A0A7X0JID6_9HYPH</name>
<evidence type="ECO:0000256" key="6">
    <source>
        <dbReference type="ARBA" id="ARBA00023143"/>
    </source>
</evidence>
<dbReference type="NCBIfam" id="TIGR02492">
    <property type="entry name" value="flgK_ends"/>
    <property type="match status" value="1"/>
</dbReference>
<reference evidence="9 10" key="1">
    <citation type="submission" date="2020-08" db="EMBL/GenBank/DDBJ databases">
        <title>The Agave Microbiome: Exploring the role of microbial communities in plant adaptations to desert environments.</title>
        <authorList>
            <person name="Partida-Martinez L.P."/>
        </authorList>
    </citation>
    <scope>NUCLEOTIDE SEQUENCE [LARGE SCALE GENOMIC DNA]</scope>
    <source>
        <strain evidence="9 10">AS3.12</strain>
    </source>
</reference>
<sequence>MSLASALSTTKNILNNTATQTGVLSTNVQNVGNSDYNRRSAATVTNAYTGATTVQTARTEDAALLKQTLSSTADDAGQQTLLAGLESVYTIMGGDGYSLAPSTALSELRDALQTYAATPGDVTLASAAVNSAVDVATALNTSTTEVQQLRAGTDAQISGQVDKLNKLLAQFEQANKAVVTAAAAGTDGNNALDTRESLLKQISGIVGISTATRDNNDMSIYTNGGITLFESTARPVTFDSTAGYDATTVGGAVYIDGVELKAGQSSDTTAQGSLQALVQLRDEVYPTYQDQLDEIARGLISLFSETDGASQIAGLFTTTTGDEVDFETAEIITGLAGIITVNAEAVADPTKLRDGSISGASVNTESASGFSTLLSEYVSGFETSMEFDPAAKIGDKATLLDYSTDSVGWVEEYRSGATNAAETTTAMLSRSTEAYSNATGVNLDEELILLLDVEQSYKAASKLLSTIDEMLAALMEAAN</sequence>
<evidence type="ECO:0000313" key="9">
    <source>
        <dbReference type="EMBL" id="MBB6507714.1"/>
    </source>
</evidence>
<dbReference type="InterPro" id="IPR010930">
    <property type="entry name" value="Flg_bb/hook_C_dom"/>
</dbReference>
<dbReference type="Pfam" id="PF06429">
    <property type="entry name" value="Flg_bbr_C"/>
    <property type="match status" value="1"/>
</dbReference>
<dbReference type="Proteomes" id="UP000585437">
    <property type="component" value="Unassembled WGS sequence"/>
</dbReference>
<protein>
    <recommendedName>
        <fullName evidence="4">Flagellar hook-associated protein 1</fullName>
    </recommendedName>
</protein>
<keyword evidence="5" id="KW-0964">Secreted</keyword>
<dbReference type="PANTHER" id="PTHR30033:SF1">
    <property type="entry name" value="FLAGELLAR HOOK-ASSOCIATED PROTEIN 1"/>
    <property type="match status" value="1"/>
</dbReference>
<feature type="domain" description="Flagellar hook-associated protein FlgK helical" evidence="8">
    <location>
        <begin position="102"/>
        <end position="305"/>
    </location>
</feature>
<organism evidence="9 10">
    <name type="scientific">Rhizobium soli</name>
    <dbReference type="NCBI Taxonomy" id="424798"/>
    <lineage>
        <taxon>Bacteria</taxon>
        <taxon>Pseudomonadati</taxon>
        <taxon>Pseudomonadota</taxon>
        <taxon>Alphaproteobacteria</taxon>
        <taxon>Hyphomicrobiales</taxon>
        <taxon>Rhizobiaceae</taxon>
        <taxon>Rhizobium/Agrobacterium group</taxon>
        <taxon>Rhizobium</taxon>
    </lineage>
</organism>
<dbReference type="PANTHER" id="PTHR30033">
    <property type="entry name" value="FLAGELLAR HOOK-ASSOCIATED PROTEIN 1"/>
    <property type="match status" value="1"/>
</dbReference>
<dbReference type="GO" id="GO:0005198">
    <property type="term" value="F:structural molecule activity"/>
    <property type="evidence" value="ECO:0007669"/>
    <property type="project" value="InterPro"/>
</dbReference>
<comment type="similarity">
    <text evidence="3">Belongs to the flagella basal body rod proteins family.</text>
</comment>
<keyword evidence="9" id="KW-0282">Flagellum</keyword>
<evidence type="ECO:0000256" key="4">
    <source>
        <dbReference type="ARBA" id="ARBA00016244"/>
    </source>
</evidence>
<comment type="caution">
    <text evidence="9">The sequence shown here is derived from an EMBL/GenBank/DDBJ whole genome shotgun (WGS) entry which is preliminary data.</text>
</comment>
<dbReference type="InterPro" id="IPR053927">
    <property type="entry name" value="FlgK_helical"/>
</dbReference>
<evidence type="ECO:0000256" key="5">
    <source>
        <dbReference type="ARBA" id="ARBA00022525"/>
    </source>
</evidence>